<organism evidence="1">
    <name type="scientific">Myoviridae sp. ctEBR14</name>
    <dbReference type="NCBI Taxonomy" id="2825060"/>
    <lineage>
        <taxon>Viruses</taxon>
        <taxon>Duplodnaviria</taxon>
        <taxon>Heunggongvirae</taxon>
        <taxon>Uroviricota</taxon>
        <taxon>Caudoviricetes</taxon>
    </lineage>
</organism>
<dbReference type="EMBL" id="BK015269">
    <property type="protein sequence ID" value="DAD98899.1"/>
    <property type="molecule type" value="Genomic_DNA"/>
</dbReference>
<name>A0A8S5NY64_9CAUD</name>
<evidence type="ECO:0000313" key="1">
    <source>
        <dbReference type="EMBL" id="DAD98899.1"/>
    </source>
</evidence>
<proteinExistence type="predicted"/>
<protein>
    <submittedName>
        <fullName evidence="1">Uncharacterized protein</fullName>
    </submittedName>
</protein>
<accession>A0A8S5NY64</accession>
<reference evidence="1" key="1">
    <citation type="journal article" date="2021" name="Proc. Natl. Acad. Sci. U.S.A.">
        <title>A Catalog of Tens of Thousands of Viruses from Human Metagenomes Reveals Hidden Associations with Chronic Diseases.</title>
        <authorList>
            <person name="Tisza M.J."/>
            <person name="Buck C.B."/>
        </authorList>
    </citation>
    <scope>NUCLEOTIDE SEQUENCE</scope>
    <source>
        <strain evidence="1">CtEBR14</strain>
    </source>
</reference>
<sequence length="37" mass="4398">MALIPLPLFFLEKMPEMKFSVYGGEKIWQEEVEKLLI</sequence>